<protein>
    <submittedName>
        <fullName evidence="1">Uncharacterized protein</fullName>
    </submittedName>
</protein>
<sequence length="262" mass="28845">MFGTLPGHVRDTNRFSTKRRKHGVHAMSGAQVRSQAFWAVFGTRCAGHIRDKSWPRQSLGHGVQAMSRTRLSYGHVRDTAATQTDFQALLGTVCGHVRNASWLRQGRNLISRQFVGTVCRQCSGRFSAMPCPGRILAAAGMQTDFQAFLGSFLGNVQATAGAQPDFHVFLGNFWEVVCRPCPGCVWAAAGTQPDFQVVSRTWCAGHVQDAVGTQPDFQAFLDSFWDTMYKQCSGRVQATAGTQPDFQAFFWKVFGHGVQAMS</sequence>
<gene>
    <name evidence="1" type="ORF">OLEA9_A018323</name>
</gene>
<dbReference type="EMBL" id="CACTIH010000149">
    <property type="protein sequence ID" value="CAA2955397.1"/>
    <property type="molecule type" value="Genomic_DNA"/>
</dbReference>
<evidence type="ECO:0000313" key="2">
    <source>
        <dbReference type="Proteomes" id="UP000594638"/>
    </source>
</evidence>
<proteinExistence type="predicted"/>
<reference evidence="1 2" key="1">
    <citation type="submission" date="2019-12" db="EMBL/GenBank/DDBJ databases">
        <authorList>
            <person name="Alioto T."/>
            <person name="Alioto T."/>
            <person name="Gomez Garrido J."/>
        </authorList>
    </citation>
    <scope>NUCLEOTIDE SEQUENCE [LARGE SCALE GENOMIC DNA]</scope>
</reference>
<evidence type="ECO:0000313" key="1">
    <source>
        <dbReference type="EMBL" id="CAA2955397.1"/>
    </source>
</evidence>
<name>A0A8S0PRR9_OLEEU</name>
<comment type="caution">
    <text evidence="1">The sequence shown here is derived from an EMBL/GenBank/DDBJ whole genome shotgun (WGS) entry which is preliminary data.</text>
</comment>
<dbReference type="AlphaFoldDB" id="A0A8S0PRR9"/>
<accession>A0A8S0PRR9</accession>
<dbReference type="Proteomes" id="UP000594638">
    <property type="component" value="Unassembled WGS sequence"/>
</dbReference>
<dbReference type="Gramene" id="OE9A018323T1">
    <property type="protein sequence ID" value="OE9A018323C1"/>
    <property type="gene ID" value="OE9A018323"/>
</dbReference>
<organism evidence="1 2">
    <name type="scientific">Olea europaea subsp. europaea</name>
    <dbReference type="NCBI Taxonomy" id="158383"/>
    <lineage>
        <taxon>Eukaryota</taxon>
        <taxon>Viridiplantae</taxon>
        <taxon>Streptophyta</taxon>
        <taxon>Embryophyta</taxon>
        <taxon>Tracheophyta</taxon>
        <taxon>Spermatophyta</taxon>
        <taxon>Magnoliopsida</taxon>
        <taxon>eudicotyledons</taxon>
        <taxon>Gunneridae</taxon>
        <taxon>Pentapetalae</taxon>
        <taxon>asterids</taxon>
        <taxon>lamiids</taxon>
        <taxon>Lamiales</taxon>
        <taxon>Oleaceae</taxon>
        <taxon>Oleeae</taxon>
        <taxon>Olea</taxon>
    </lineage>
</organism>
<keyword evidence="2" id="KW-1185">Reference proteome</keyword>